<feature type="compositionally biased region" description="Polar residues" evidence="1">
    <location>
        <begin position="9"/>
        <end position="21"/>
    </location>
</feature>
<keyword evidence="4" id="KW-1185">Reference proteome</keyword>
<dbReference type="Proteomes" id="UP001234178">
    <property type="component" value="Unassembled WGS sequence"/>
</dbReference>
<keyword evidence="2" id="KW-0812">Transmembrane</keyword>
<evidence type="ECO:0000313" key="4">
    <source>
        <dbReference type="Proteomes" id="UP001234178"/>
    </source>
</evidence>
<reference evidence="3 4" key="1">
    <citation type="journal article" date="2023" name="Nucleic Acids Res.">
        <title>The hologenome of Daphnia magna reveals possible DNA methylation and microbiome-mediated evolution of the host genome.</title>
        <authorList>
            <person name="Chaturvedi A."/>
            <person name="Li X."/>
            <person name="Dhandapani V."/>
            <person name="Marshall H."/>
            <person name="Kissane S."/>
            <person name="Cuenca-Cambronero M."/>
            <person name="Asole G."/>
            <person name="Calvet F."/>
            <person name="Ruiz-Romero M."/>
            <person name="Marangio P."/>
            <person name="Guigo R."/>
            <person name="Rago D."/>
            <person name="Mirbahai L."/>
            <person name="Eastwood N."/>
            <person name="Colbourne J.K."/>
            <person name="Zhou J."/>
            <person name="Mallon E."/>
            <person name="Orsini L."/>
        </authorList>
    </citation>
    <scope>NUCLEOTIDE SEQUENCE [LARGE SCALE GENOMIC DNA]</scope>
    <source>
        <strain evidence="3">LRV0_1</strain>
    </source>
</reference>
<protein>
    <submittedName>
        <fullName evidence="3">Uncharacterized protein</fullName>
    </submittedName>
</protein>
<feature type="region of interest" description="Disordered" evidence="1">
    <location>
        <begin position="1"/>
        <end position="21"/>
    </location>
</feature>
<dbReference type="EMBL" id="JAOYFB010000036">
    <property type="protein sequence ID" value="KAK4019004.1"/>
    <property type="molecule type" value="Genomic_DNA"/>
</dbReference>
<sequence>MMDSREKQQTLPAGNNKHNSNVNRLADKVRKLNERLWQAKRTDRKPSLIYSYCSRRTEQVNVQAAIIMNSIILLPLFVAVATAASIYPRNPANTHLLNYPIEYPASYAAVQAPFNYGVETRQGLPLPLALTQQVIFGLGNFQVQNAVTFWNLLNCLVDSSCPTVTVPESVNISDSGVPNRLFSLIQQIMNIPANNQPNIFQTFSEQLSSLWPANPLAQQNSFRSFPEIAQKYPAYYFSNQFV</sequence>
<keyword evidence="2" id="KW-0472">Membrane</keyword>
<evidence type="ECO:0000313" key="3">
    <source>
        <dbReference type="EMBL" id="KAK4019004.1"/>
    </source>
</evidence>
<gene>
    <name evidence="3" type="ORF">OUZ56_001040</name>
</gene>
<evidence type="ECO:0000256" key="2">
    <source>
        <dbReference type="SAM" id="Phobius"/>
    </source>
</evidence>
<evidence type="ECO:0000256" key="1">
    <source>
        <dbReference type="SAM" id="MobiDB-lite"/>
    </source>
</evidence>
<name>A0ABR0A222_9CRUS</name>
<proteinExistence type="predicted"/>
<organism evidence="3 4">
    <name type="scientific">Daphnia magna</name>
    <dbReference type="NCBI Taxonomy" id="35525"/>
    <lineage>
        <taxon>Eukaryota</taxon>
        <taxon>Metazoa</taxon>
        <taxon>Ecdysozoa</taxon>
        <taxon>Arthropoda</taxon>
        <taxon>Crustacea</taxon>
        <taxon>Branchiopoda</taxon>
        <taxon>Diplostraca</taxon>
        <taxon>Cladocera</taxon>
        <taxon>Anomopoda</taxon>
        <taxon>Daphniidae</taxon>
        <taxon>Daphnia</taxon>
    </lineage>
</organism>
<keyword evidence="2" id="KW-1133">Transmembrane helix</keyword>
<feature type="transmembrane region" description="Helical" evidence="2">
    <location>
        <begin position="64"/>
        <end position="87"/>
    </location>
</feature>
<accession>A0ABR0A222</accession>
<comment type="caution">
    <text evidence="3">The sequence shown here is derived from an EMBL/GenBank/DDBJ whole genome shotgun (WGS) entry which is preliminary data.</text>
</comment>